<accession>A0A0S4JJN7</accession>
<dbReference type="Proteomes" id="UP000051952">
    <property type="component" value="Unassembled WGS sequence"/>
</dbReference>
<sequence length="194" mass="21478">MNEESLFESIIEGISNDRFLTFIEQYTHALISPLSAKHLRWCSDFTDDDSAGVVPLSSSPQDSPSSSPTSIFQFSQQHFAVFQMYQLMFESRISSVLKKATDGAISPERFFEICARILAEKPANILAAGVESVSLHINLESAGRPILVSDLCETLLDMVESVSSFQTFAALMAERQRKLLIDDKDAVASDDDES</sequence>
<name>A0A0S4JJN7_BODSA</name>
<dbReference type="EMBL" id="CYKH01001965">
    <property type="protein sequence ID" value="CUG91757.1"/>
    <property type="molecule type" value="Genomic_DNA"/>
</dbReference>
<keyword evidence="2" id="KW-1185">Reference proteome</keyword>
<evidence type="ECO:0000313" key="2">
    <source>
        <dbReference type="Proteomes" id="UP000051952"/>
    </source>
</evidence>
<dbReference type="VEuPathDB" id="TriTrypDB:BSAL_33915"/>
<protein>
    <submittedName>
        <fullName evidence="1">Uncharacterized protein</fullName>
    </submittedName>
</protein>
<dbReference type="Gene3D" id="1.20.1520.10">
    <property type="entry name" value="ADP-ribosylation factor-like 2-binding protein, domain"/>
    <property type="match status" value="1"/>
</dbReference>
<reference evidence="2" key="1">
    <citation type="submission" date="2015-09" db="EMBL/GenBank/DDBJ databases">
        <authorList>
            <consortium name="Pathogen Informatics"/>
        </authorList>
    </citation>
    <scope>NUCLEOTIDE SEQUENCE [LARGE SCALE GENOMIC DNA]</scope>
    <source>
        <strain evidence="2">Lake Konstanz</strain>
    </source>
</reference>
<proteinExistence type="predicted"/>
<evidence type="ECO:0000313" key="1">
    <source>
        <dbReference type="EMBL" id="CUG91757.1"/>
    </source>
</evidence>
<dbReference type="AlphaFoldDB" id="A0A0S4JJN7"/>
<organism evidence="1 2">
    <name type="scientific">Bodo saltans</name>
    <name type="common">Flagellated protozoan</name>
    <dbReference type="NCBI Taxonomy" id="75058"/>
    <lineage>
        <taxon>Eukaryota</taxon>
        <taxon>Discoba</taxon>
        <taxon>Euglenozoa</taxon>
        <taxon>Kinetoplastea</taxon>
        <taxon>Metakinetoplastina</taxon>
        <taxon>Eubodonida</taxon>
        <taxon>Bodonidae</taxon>
        <taxon>Bodo</taxon>
    </lineage>
</organism>
<gene>
    <name evidence="1" type="ORF">BSAL_33915</name>
</gene>
<dbReference type="InterPro" id="IPR042541">
    <property type="entry name" value="BART_sf"/>
</dbReference>